<keyword evidence="1" id="KW-0472">Membrane</keyword>
<feature type="transmembrane region" description="Helical" evidence="1">
    <location>
        <begin position="135"/>
        <end position="161"/>
    </location>
</feature>
<dbReference type="PANTHER" id="PTHR33240:SF15">
    <property type="entry name" value="GAG-PRO-LIKE PROTEIN"/>
    <property type="match status" value="1"/>
</dbReference>
<protein>
    <submittedName>
        <fullName evidence="2">Uncharacterized protein</fullName>
    </submittedName>
</protein>
<name>A0A9I9E5N2_CUCME</name>
<proteinExistence type="predicted"/>
<reference evidence="2" key="1">
    <citation type="submission" date="2023-03" db="UniProtKB">
        <authorList>
            <consortium name="EnsemblPlants"/>
        </authorList>
    </citation>
    <scope>IDENTIFICATION</scope>
</reference>
<dbReference type="PANTHER" id="PTHR33240">
    <property type="entry name" value="OS08G0508500 PROTEIN"/>
    <property type="match status" value="1"/>
</dbReference>
<dbReference type="AlphaFoldDB" id="A0A9I9E5N2"/>
<evidence type="ECO:0000256" key="1">
    <source>
        <dbReference type="SAM" id="Phobius"/>
    </source>
</evidence>
<dbReference type="EnsemblPlants" id="MELO3C029125.2.1">
    <property type="protein sequence ID" value="MELO3C029125.2.1"/>
    <property type="gene ID" value="MELO3C029125.2"/>
</dbReference>
<evidence type="ECO:0000313" key="2">
    <source>
        <dbReference type="EnsemblPlants" id="MELO3C029125.2.1"/>
    </source>
</evidence>
<keyword evidence="1" id="KW-1133">Transmembrane helix</keyword>
<dbReference type="Gramene" id="MELO3C029125.2.1">
    <property type="protein sequence ID" value="MELO3C029125.2.1"/>
    <property type="gene ID" value="MELO3C029125.2"/>
</dbReference>
<organism evidence="2">
    <name type="scientific">Cucumis melo</name>
    <name type="common">Muskmelon</name>
    <dbReference type="NCBI Taxonomy" id="3656"/>
    <lineage>
        <taxon>Eukaryota</taxon>
        <taxon>Viridiplantae</taxon>
        <taxon>Streptophyta</taxon>
        <taxon>Embryophyta</taxon>
        <taxon>Tracheophyta</taxon>
        <taxon>Spermatophyta</taxon>
        <taxon>Magnoliopsida</taxon>
        <taxon>eudicotyledons</taxon>
        <taxon>Gunneridae</taxon>
        <taxon>Pentapetalae</taxon>
        <taxon>rosids</taxon>
        <taxon>fabids</taxon>
        <taxon>Cucurbitales</taxon>
        <taxon>Cucurbitaceae</taxon>
        <taxon>Benincaseae</taxon>
        <taxon>Cucumis</taxon>
    </lineage>
</organism>
<sequence length="267" mass="30273">MSKSTMRQLGILMDGHSNSKLVIQGFNQSSQRVIGMIRLELIIGDLKASALFHVIDSRTTYKLLLDHPWIHGNGVVTSILLQCFKFYQDGVKKVEVDSNPFSDVESHFIDVNQYFVAQTLSSPNGIRLFLLRCPFLLRITIAATIVLAATNFLAATIFVLLAHPSKQIRPHFPHSKQTRPQYWLQFEGTMYLATSEPRLPSSRLYIVDINDGIKYNLNLLKQTPRTVSTSVISIGFPPSFKGCDILLQPWNLKLVRMLELRYQGPLN</sequence>
<accession>A0A9I9E5N2</accession>
<keyword evidence="1" id="KW-0812">Transmembrane</keyword>